<name>E0SRP6_IGNAA</name>
<dbReference type="InterPro" id="IPR038770">
    <property type="entry name" value="Na+/solute_symporter_sf"/>
</dbReference>
<dbReference type="InterPro" id="IPR002657">
    <property type="entry name" value="BilAc:Na_symport/Acr3"/>
</dbReference>
<feature type="transmembrane region" description="Helical" evidence="6">
    <location>
        <begin position="55"/>
        <end position="76"/>
    </location>
</feature>
<evidence type="ECO:0000313" key="8">
    <source>
        <dbReference type="Proteomes" id="UP000001304"/>
    </source>
</evidence>
<dbReference type="GO" id="GO:0016020">
    <property type="term" value="C:membrane"/>
    <property type="evidence" value="ECO:0007669"/>
    <property type="project" value="InterPro"/>
</dbReference>
<feature type="transmembrane region" description="Helical" evidence="6">
    <location>
        <begin position="29"/>
        <end position="49"/>
    </location>
</feature>
<evidence type="ECO:0000256" key="6">
    <source>
        <dbReference type="SAM" id="Phobius"/>
    </source>
</evidence>
<dbReference type="PANTHER" id="PTHR36838:SF3">
    <property type="entry name" value="TRANSPORTER AUXIN EFFLUX CARRIER EC FAMILY"/>
    <property type="match status" value="1"/>
</dbReference>
<dbReference type="GO" id="GO:0012505">
    <property type="term" value="C:endomembrane system"/>
    <property type="evidence" value="ECO:0007669"/>
    <property type="project" value="UniProtKB-SubCell"/>
</dbReference>
<gene>
    <name evidence="7" type="ordered locus">Igag_1629</name>
</gene>
<keyword evidence="4 6" id="KW-1133">Transmembrane helix</keyword>
<dbReference type="AlphaFoldDB" id="E0SRP6"/>
<evidence type="ECO:0000256" key="5">
    <source>
        <dbReference type="ARBA" id="ARBA00023136"/>
    </source>
</evidence>
<reference evidence="7 8" key="1">
    <citation type="journal article" date="2010" name="Stand. Genomic Sci.">
        <title>Complete genome sequence of Ignisphaera aggregans type strain (AQ1.S1).</title>
        <authorList>
            <person name="Goker M."/>
            <person name="Held B."/>
            <person name="Lapidus A."/>
            <person name="Nolan M."/>
            <person name="Spring S."/>
            <person name="Yasawong M."/>
            <person name="Lucas S."/>
            <person name="Glavina Del Rio T."/>
            <person name="Tice H."/>
            <person name="Cheng J.F."/>
            <person name="Goodwin L."/>
            <person name="Tapia R."/>
            <person name="Pitluck S."/>
            <person name="Liolios K."/>
            <person name="Ivanova N."/>
            <person name="Mavromatis K."/>
            <person name="Mikhailova N."/>
            <person name="Pati A."/>
            <person name="Chen A."/>
            <person name="Palaniappan K."/>
            <person name="Brambilla E."/>
            <person name="Land M."/>
            <person name="Hauser L."/>
            <person name="Chang Y.J."/>
            <person name="Jeffries C.D."/>
            <person name="Brettin T."/>
            <person name="Detter J.C."/>
            <person name="Han C."/>
            <person name="Rohde M."/>
            <person name="Sikorski J."/>
            <person name="Woyke T."/>
            <person name="Bristow J."/>
            <person name="Eisen J.A."/>
            <person name="Markowitz V."/>
            <person name="Hugenholtz P."/>
            <person name="Kyrpides N.C."/>
            <person name="Klenk H.P."/>
        </authorList>
    </citation>
    <scope>NUCLEOTIDE SEQUENCE [LARGE SCALE GENOMIC DNA]</scope>
    <source>
        <strain evidence="8">DSM 17230 / JCM 13409 / AQ1.S1</strain>
    </source>
</reference>
<feature type="transmembrane region" description="Helical" evidence="6">
    <location>
        <begin position="6"/>
        <end position="22"/>
    </location>
</feature>
<dbReference type="KEGG" id="iag:Igag_1629"/>
<keyword evidence="3 6" id="KW-0812">Transmembrane</keyword>
<dbReference type="HOGENOM" id="CLU_945296_0_0_2"/>
<evidence type="ECO:0000256" key="4">
    <source>
        <dbReference type="ARBA" id="ARBA00022989"/>
    </source>
</evidence>
<keyword evidence="5 6" id="KW-0472">Membrane</keyword>
<dbReference type="PANTHER" id="PTHR36838">
    <property type="entry name" value="AUXIN EFFLUX CARRIER FAMILY PROTEIN"/>
    <property type="match status" value="1"/>
</dbReference>
<dbReference type="STRING" id="583356.Igag_1629"/>
<comment type="subcellular location">
    <subcellularLocation>
        <location evidence="1">Endomembrane system</location>
        <topology evidence="1">Multi-pass membrane protein</topology>
    </subcellularLocation>
</comment>
<keyword evidence="8" id="KW-1185">Reference proteome</keyword>
<protein>
    <submittedName>
        <fullName evidence="7">Auxin Efflux Carrier</fullName>
    </submittedName>
</protein>
<keyword evidence="2" id="KW-0813">Transport</keyword>
<sequence>MIQFLLMAILILIGYVIGFLNYRKIISIINNFLFFVTVPILIFLSILGLQNVEEFLIMLLISLIHILTMLLGTYYISRTILSNRIDRITMTIAISMPNTAYLAIPLSLIIFGKSSPVIPYMTAFNLFLPPLLLYLSLTLGSSSGNRLLLRPVPHIATFIIAITIKILIGQFVIPIALSEIVNYMNYLSFIVLGGQLALVSTKDISNAKRVILLASIAKYIISPITALTLFSITTLYRDISREYLDGYILQSIMPPAINVIVISEVYRLNSKLSTLLLVVMTPISIVLSILLKFI</sequence>
<dbReference type="Gene3D" id="1.20.1530.20">
    <property type="match status" value="1"/>
</dbReference>
<dbReference type="Pfam" id="PF01758">
    <property type="entry name" value="SBF"/>
    <property type="match status" value="1"/>
</dbReference>
<feature type="transmembrane region" description="Helical" evidence="6">
    <location>
        <begin position="211"/>
        <end position="235"/>
    </location>
</feature>
<feature type="transmembrane region" description="Helical" evidence="6">
    <location>
        <begin position="247"/>
        <end position="266"/>
    </location>
</feature>
<feature type="transmembrane region" description="Helical" evidence="6">
    <location>
        <begin position="183"/>
        <end position="199"/>
    </location>
</feature>
<feature type="transmembrane region" description="Helical" evidence="6">
    <location>
        <begin position="273"/>
        <end position="291"/>
    </location>
</feature>
<feature type="transmembrane region" description="Helical" evidence="6">
    <location>
        <begin position="88"/>
        <end position="111"/>
    </location>
</feature>
<evidence type="ECO:0000256" key="1">
    <source>
        <dbReference type="ARBA" id="ARBA00004127"/>
    </source>
</evidence>
<dbReference type="EMBL" id="CP002098">
    <property type="protein sequence ID" value="ADM28427.1"/>
    <property type="molecule type" value="Genomic_DNA"/>
</dbReference>
<evidence type="ECO:0000313" key="7">
    <source>
        <dbReference type="EMBL" id="ADM28427.1"/>
    </source>
</evidence>
<evidence type="ECO:0000256" key="3">
    <source>
        <dbReference type="ARBA" id="ARBA00022692"/>
    </source>
</evidence>
<evidence type="ECO:0000256" key="2">
    <source>
        <dbReference type="ARBA" id="ARBA00022448"/>
    </source>
</evidence>
<dbReference type="Proteomes" id="UP000001304">
    <property type="component" value="Chromosome"/>
</dbReference>
<organism evidence="7 8">
    <name type="scientific">Ignisphaera aggregans (strain DSM 17230 / JCM 13409 / AQ1.S1)</name>
    <dbReference type="NCBI Taxonomy" id="583356"/>
    <lineage>
        <taxon>Archaea</taxon>
        <taxon>Thermoproteota</taxon>
        <taxon>Thermoprotei</taxon>
        <taxon>Desulfurococcales</taxon>
        <taxon>Desulfurococcaceae</taxon>
        <taxon>Ignisphaera</taxon>
    </lineage>
</organism>
<accession>E0SRP6</accession>
<feature type="transmembrane region" description="Helical" evidence="6">
    <location>
        <begin position="155"/>
        <end position="177"/>
    </location>
</feature>
<dbReference type="BioCyc" id="IAGG583356:GHAH-1617-MONOMER"/>
<proteinExistence type="predicted"/>
<feature type="transmembrane region" description="Helical" evidence="6">
    <location>
        <begin position="117"/>
        <end position="135"/>
    </location>
</feature>